<keyword evidence="1" id="KW-0805">Transcription regulation</keyword>
<dbReference type="InterPro" id="IPR019887">
    <property type="entry name" value="Tscrpt_reg_AsnC/Lrp_C"/>
</dbReference>
<keyword evidence="6" id="KW-1185">Reference proteome</keyword>
<dbReference type="InterPro" id="IPR011008">
    <property type="entry name" value="Dimeric_a/b-barrel"/>
</dbReference>
<evidence type="ECO:0000256" key="2">
    <source>
        <dbReference type="ARBA" id="ARBA00023125"/>
    </source>
</evidence>
<dbReference type="RefSeq" id="WP_073345435.1">
    <property type="nucleotide sequence ID" value="NZ_FQVH01000033.1"/>
</dbReference>
<dbReference type="Pfam" id="PF01037">
    <property type="entry name" value="AsnC_trans_reg"/>
    <property type="match status" value="1"/>
</dbReference>
<dbReference type="InterPro" id="IPR024550">
    <property type="entry name" value="TFIIEa/SarR/Rpc3_HTH_dom"/>
</dbReference>
<proteinExistence type="predicted"/>
<dbReference type="STRING" id="1121256.SAMN02746089_02267"/>
<dbReference type="PROSITE" id="PS50956">
    <property type="entry name" value="HTH_ASNC_2"/>
    <property type="match status" value="1"/>
</dbReference>
<dbReference type="EMBL" id="FQVH01000033">
    <property type="protein sequence ID" value="SHF62494.1"/>
    <property type="molecule type" value="Genomic_DNA"/>
</dbReference>
<dbReference type="InterPro" id="IPR036388">
    <property type="entry name" value="WH-like_DNA-bd_sf"/>
</dbReference>
<dbReference type="InterPro" id="IPR019888">
    <property type="entry name" value="Tscrpt_reg_AsnC-like"/>
</dbReference>
<dbReference type="PANTHER" id="PTHR43413">
    <property type="entry name" value="TRANSCRIPTIONAL REGULATOR, ASNC FAMILY"/>
    <property type="match status" value="1"/>
</dbReference>
<dbReference type="PANTHER" id="PTHR43413:SF7">
    <property type="entry name" value="HTH-TYPE TRANSCRIPTIONAL REGULATOR PTR2"/>
    <property type="match status" value="1"/>
</dbReference>
<organism evidence="5 6">
    <name type="scientific">Caldanaerobius fijiensis DSM 17918</name>
    <dbReference type="NCBI Taxonomy" id="1121256"/>
    <lineage>
        <taxon>Bacteria</taxon>
        <taxon>Bacillati</taxon>
        <taxon>Bacillota</taxon>
        <taxon>Clostridia</taxon>
        <taxon>Thermoanaerobacterales</taxon>
        <taxon>Thermoanaerobacteraceae</taxon>
        <taxon>Caldanaerobius</taxon>
    </lineage>
</organism>
<dbReference type="GO" id="GO:0043565">
    <property type="term" value="F:sequence-specific DNA binding"/>
    <property type="evidence" value="ECO:0007669"/>
    <property type="project" value="InterPro"/>
</dbReference>
<dbReference type="SMART" id="SM00344">
    <property type="entry name" value="HTH_ASNC"/>
    <property type="match status" value="1"/>
</dbReference>
<dbReference type="SUPFAM" id="SSF46785">
    <property type="entry name" value="Winged helix' DNA-binding domain"/>
    <property type="match status" value="1"/>
</dbReference>
<keyword evidence="2 5" id="KW-0238">DNA-binding</keyword>
<dbReference type="AlphaFoldDB" id="A0A1M5D686"/>
<evidence type="ECO:0000259" key="4">
    <source>
        <dbReference type="PROSITE" id="PS50956"/>
    </source>
</evidence>
<evidence type="ECO:0000256" key="3">
    <source>
        <dbReference type="ARBA" id="ARBA00023163"/>
    </source>
</evidence>
<accession>A0A1M5D686</accession>
<dbReference type="OrthoDB" id="66249at2"/>
<dbReference type="Gene3D" id="1.10.10.10">
    <property type="entry name" value="Winged helix-like DNA-binding domain superfamily/Winged helix DNA-binding domain"/>
    <property type="match status" value="1"/>
</dbReference>
<dbReference type="Gene3D" id="3.30.70.920">
    <property type="match status" value="1"/>
</dbReference>
<feature type="domain" description="HTH asnC-type" evidence="4">
    <location>
        <begin position="1"/>
        <end position="80"/>
    </location>
</feature>
<evidence type="ECO:0000313" key="6">
    <source>
        <dbReference type="Proteomes" id="UP000184088"/>
    </source>
</evidence>
<name>A0A1M5D686_9THEO</name>
<evidence type="ECO:0000313" key="5">
    <source>
        <dbReference type="EMBL" id="SHF62494.1"/>
    </source>
</evidence>
<dbReference type="InterPro" id="IPR000485">
    <property type="entry name" value="AsnC-type_HTH_dom"/>
</dbReference>
<dbReference type="Proteomes" id="UP000184088">
    <property type="component" value="Unassembled WGS sequence"/>
</dbReference>
<gene>
    <name evidence="5" type="ORF">SAMN02746089_02267</name>
</gene>
<dbReference type="InterPro" id="IPR036390">
    <property type="entry name" value="WH_DNA-bd_sf"/>
</dbReference>
<evidence type="ECO:0000256" key="1">
    <source>
        <dbReference type="ARBA" id="ARBA00023015"/>
    </source>
</evidence>
<keyword evidence="3" id="KW-0804">Transcription</keyword>
<protein>
    <submittedName>
        <fullName evidence="5">DNA-binding transcriptional regulator, Lrp family</fullName>
    </submittedName>
</protein>
<dbReference type="SUPFAM" id="SSF54909">
    <property type="entry name" value="Dimeric alpha+beta barrel"/>
    <property type="match status" value="1"/>
</dbReference>
<reference evidence="5 6" key="1">
    <citation type="submission" date="2016-11" db="EMBL/GenBank/DDBJ databases">
        <authorList>
            <person name="Jaros S."/>
            <person name="Januszkiewicz K."/>
            <person name="Wedrychowicz H."/>
        </authorList>
    </citation>
    <scope>NUCLEOTIDE SEQUENCE [LARGE SCALE GENOMIC DNA]</scope>
    <source>
        <strain evidence="5 6">DSM 17918</strain>
    </source>
</reference>
<dbReference type="InterPro" id="IPR050684">
    <property type="entry name" value="HTH-Siroheme_Decarb"/>
</dbReference>
<dbReference type="Pfam" id="PF02002">
    <property type="entry name" value="TFIIE_alpha"/>
    <property type="match status" value="1"/>
</dbReference>
<sequence>MDKCMDVIELLYENSRLTDEQIATMTGLDTEEVKNIIKKLEDEKVLLKYRALVNWEKTQKEVVHALIEVRVTPQQGHGFNAIAERICQFDEVTSVSLVSGGYDLAVEVEGKTMKEIALFVAERLAPIDGVLSTTTHFILKKYKQEGVFFTDGPEDQRLVVTP</sequence>